<keyword evidence="4" id="KW-1185">Reference proteome</keyword>
<feature type="domain" description="DUF3347" evidence="2">
    <location>
        <begin position="101"/>
        <end position="176"/>
    </location>
</feature>
<dbReference type="Proteomes" id="UP000193804">
    <property type="component" value="Unassembled WGS sequence"/>
</dbReference>
<protein>
    <recommendedName>
        <fullName evidence="2">DUF3347 domain-containing protein</fullName>
    </recommendedName>
</protein>
<sequence length="223" mass="24985">MKECCKTGDEKAPSKLKKWAGRIIWGVVILLVIGIALMQMFKLNNNKMRNVMRKKTVLIMTLALVSFGAFAQHDHGNHDDKKEMDQKMEPMFKDKDLGVAYDHYIHLKETLVASQMNEATKAATKLEASLGEVDKNQKAKAEAAKVVSATTLDGQRKAFDLLSNEMASLVKSGELSMGEVYLEYCPMANNNAGAYWLSNQKEIKNPYFGERMLKCGSVKETIK</sequence>
<dbReference type="EMBL" id="FXAW01000002">
    <property type="protein sequence ID" value="SMG23219.1"/>
    <property type="molecule type" value="Genomic_DNA"/>
</dbReference>
<organism evidence="3 4">
    <name type="scientific">Marivirga sericea</name>
    <dbReference type="NCBI Taxonomy" id="1028"/>
    <lineage>
        <taxon>Bacteria</taxon>
        <taxon>Pseudomonadati</taxon>
        <taxon>Bacteroidota</taxon>
        <taxon>Cytophagia</taxon>
        <taxon>Cytophagales</taxon>
        <taxon>Marivirgaceae</taxon>
        <taxon>Marivirga</taxon>
    </lineage>
</organism>
<proteinExistence type="predicted"/>
<dbReference type="InterPro" id="IPR021782">
    <property type="entry name" value="DUF3347"/>
</dbReference>
<evidence type="ECO:0000313" key="3">
    <source>
        <dbReference type="EMBL" id="SMG23219.1"/>
    </source>
</evidence>
<feature type="transmembrane region" description="Helical" evidence="1">
    <location>
        <begin position="56"/>
        <end position="73"/>
    </location>
</feature>
<evidence type="ECO:0000256" key="1">
    <source>
        <dbReference type="SAM" id="Phobius"/>
    </source>
</evidence>
<evidence type="ECO:0000259" key="2">
    <source>
        <dbReference type="Pfam" id="PF11827"/>
    </source>
</evidence>
<dbReference type="AlphaFoldDB" id="A0A1X7J6L4"/>
<name>A0A1X7J6L4_9BACT</name>
<reference evidence="4" key="1">
    <citation type="submission" date="2017-04" db="EMBL/GenBank/DDBJ databases">
        <authorList>
            <person name="Varghese N."/>
            <person name="Submissions S."/>
        </authorList>
    </citation>
    <scope>NUCLEOTIDE SEQUENCE [LARGE SCALE GENOMIC DNA]</scope>
    <source>
        <strain evidence="4">DSM 4125</strain>
    </source>
</reference>
<accession>A0A1X7J6L4</accession>
<gene>
    <name evidence="3" type="ORF">SAMN05661096_01360</name>
</gene>
<dbReference type="STRING" id="1028.SAMN05661096_01360"/>
<keyword evidence="1" id="KW-0812">Transmembrane</keyword>
<feature type="transmembrane region" description="Helical" evidence="1">
    <location>
        <begin position="23"/>
        <end position="44"/>
    </location>
</feature>
<dbReference type="Pfam" id="PF11827">
    <property type="entry name" value="DUF3347"/>
    <property type="match status" value="1"/>
</dbReference>
<keyword evidence="1" id="KW-0472">Membrane</keyword>
<keyword evidence="1" id="KW-1133">Transmembrane helix</keyword>
<evidence type="ECO:0000313" key="4">
    <source>
        <dbReference type="Proteomes" id="UP000193804"/>
    </source>
</evidence>